<evidence type="ECO:0000313" key="1">
    <source>
        <dbReference type="EMBL" id="CAH3196120.1"/>
    </source>
</evidence>
<organism evidence="1 2">
    <name type="scientific">Porites evermanni</name>
    <dbReference type="NCBI Taxonomy" id="104178"/>
    <lineage>
        <taxon>Eukaryota</taxon>
        <taxon>Metazoa</taxon>
        <taxon>Cnidaria</taxon>
        <taxon>Anthozoa</taxon>
        <taxon>Hexacorallia</taxon>
        <taxon>Scleractinia</taxon>
        <taxon>Fungiina</taxon>
        <taxon>Poritidae</taxon>
        <taxon>Porites</taxon>
    </lineage>
</organism>
<evidence type="ECO:0000313" key="2">
    <source>
        <dbReference type="Proteomes" id="UP001159427"/>
    </source>
</evidence>
<sequence>MQFDDTDLISACSAKQVPPQKPVQTVAEFLQSVIVKDSLPKEDLRRSWNNKKSEREKLLKQWNKAKESLAYWVSKTSFLEYQLNRNAEELERMRGRMLADCLSED</sequence>
<gene>
    <name evidence="1" type="ORF">PEVE_00031815</name>
</gene>
<proteinExistence type="predicted"/>
<dbReference type="Proteomes" id="UP001159427">
    <property type="component" value="Unassembled WGS sequence"/>
</dbReference>
<name>A0ABN8T034_9CNID</name>
<keyword evidence="2" id="KW-1185">Reference proteome</keyword>
<protein>
    <submittedName>
        <fullName evidence="1">Uncharacterized protein</fullName>
    </submittedName>
</protein>
<reference evidence="1 2" key="1">
    <citation type="submission" date="2022-05" db="EMBL/GenBank/DDBJ databases">
        <authorList>
            <consortium name="Genoscope - CEA"/>
            <person name="William W."/>
        </authorList>
    </citation>
    <scope>NUCLEOTIDE SEQUENCE [LARGE SCALE GENOMIC DNA]</scope>
</reference>
<accession>A0ABN8T034</accession>
<comment type="caution">
    <text evidence="1">The sequence shown here is derived from an EMBL/GenBank/DDBJ whole genome shotgun (WGS) entry which is preliminary data.</text>
</comment>
<dbReference type="EMBL" id="CALNXI010004587">
    <property type="protein sequence ID" value="CAH3196120.1"/>
    <property type="molecule type" value="Genomic_DNA"/>
</dbReference>